<evidence type="ECO:0000313" key="1">
    <source>
        <dbReference type="EMBL" id="PXX40045.1"/>
    </source>
</evidence>
<keyword evidence="2" id="KW-1185">Reference proteome</keyword>
<gene>
    <name evidence="1" type="ORF">DFR42_109158</name>
</gene>
<reference evidence="1 2" key="1">
    <citation type="submission" date="2018-05" db="EMBL/GenBank/DDBJ databases">
        <title>Genomic Encyclopedia of Type Strains, Phase IV (KMG-IV): sequencing the most valuable type-strain genomes for metagenomic binning, comparative biology and taxonomic classification.</title>
        <authorList>
            <person name="Goeker M."/>
        </authorList>
    </citation>
    <scope>NUCLEOTIDE SEQUENCE [LARGE SCALE GENOMIC DNA]</scope>
    <source>
        <strain evidence="1 2">DSM 19792</strain>
    </source>
</reference>
<proteinExistence type="predicted"/>
<dbReference type="Proteomes" id="UP000247792">
    <property type="component" value="Unassembled WGS sequence"/>
</dbReference>
<accession>A0A318IXK9</accession>
<protein>
    <submittedName>
        <fullName evidence="1">Uncharacterized protein</fullName>
    </submittedName>
</protein>
<evidence type="ECO:0000313" key="2">
    <source>
        <dbReference type="Proteomes" id="UP000247792"/>
    </source>
</evidence>
<dbReference type="RefSeq" id="WP_110257278.1">
    <property type="nucleotide sequence ID" value="NZ_QJKB01000009.1"/>
</dbReference>
<dbReference type="EMBL" id="QJKB01000009">
    <property type="protein sequence ID" value="PXX40045.1"/>
    <property type="molecule type" value="Genomic_DNA"/>
</dbReference>
<organism evidence="1 2">
    <name type="scientific">Undibacterium pigrum</name>
    <dbReference type="NCBI Taxonomy" id="401470"/>
    <lineage>
        <taxon>Bacteria</taxon>
        <taxon>Pseudomonadati</taxon>
        <taxon>Pseudomonadota</taxon>
        <taxon>Betaproteobacteria</taxon>
        <taxon>Burkholderiales</taxon>
        <taxon>Oxalobacteraceae</taxon>
        <taxon>Undibacterium</taxon>
    </lineage>
</organism>
<comment type="caution">
    <text evidence="1">The sequence shown here is derived from an EMBL/GenBank/DDBJ whole genome shotgun (WGS) entry which is preliminary data.</text>
</comment>
<name>A0A318IXK9_9BURK</name>
<dbReference type="AlphaFoldDB" id="A0A318IXK9"/>
<dbReference type="OrthoDB" id="278697at2"/>
<sequence length="264" mass="27793">MLSTLKQKYQMMRSRNIVKFSDYRRQLVDIPNAVFLHWQATAKNEFPGIPSDAVFFTRAAEGLMMFFSCISRSKQACALPSKAADSVWHAWNSWSPINLDNFCGKHFGSTIPHVEAENMSSGIDIALANCLVTAQRAEGIWPGRPSVPRLFALDRQLHMPHGYAYFANTVNIGFQHMNARGVGTGKAHYPASFDASQLLAAGLITALVYEEMLSKQAQAAKSGSSCGGSSCGGGGSSADSGGCDGGGSGCGSSCGGGCGGGCGS</sequence>